<sequence>MHNLNSWQILEIEFLHQACPKLDPNLCFEFSESCRTGSFWINISLPESGIWLCGPATKEPPRNDVLVEESPERCVYRITHIPPIIMNFSLPPAYPGRATAPIAPSLSLDSCWMPQSMLFHLTKCLKHLISSNPGELILWSLVEFLRNESLPVIFDCTNTTKRGPLHINLFDYFARHHKELPFSIAQCTAFFVAHNDDCLDLEYDSARWECPVCFTTKLGTKFFRFRTCKHRTCMKCVRQGFICALKDGLMEQKMACLLCGLEAEPNEARRVLPSTEYDRYESLLLNRALNRMPDIAFCPRPGCNNNPVILDYKDLGRCTICEMAFCPRCNCVSHGMQKCPKRSSESDDEEKRIDAEESATQKYLKENSKRCPGCGAHVLKNEGCNKMTCSNCSSFFCWLCGKSILDRRNPYSHFGPGTPCAGQLFRVT</sequence>
<feature type="domain" description="RING-type" evidence="11">
    <location>
        <begin position="206"/>
        <end position="424"/>
    </location>
</feature>
<dbReference type="Gene3D" id="1.20.120.1750">
    <property type="match status" value="1"/>
</dbReference>
<dbReference type="InterPro" id="IPR044066">
    <property type="entry name" value="TRIAD_supradom"/>
</dbReference>
<dbReference type="CDD" id="cd23820">
    <property type="entry name" value="RWD_RNF14"/>
    <property type="match status" value="1"/>
</dbReference>
<dbReference type="STRING" id="147828.A0A4S2LFC7"/>
<dbReference type="InterPro" id="IPR031127">
    <property type="entry name" value="E3_UB_ligase_RBR"/>
</dbReference>
<evidence type="ECO:0000256" key="2">
    <source>
        <dbReference type="ARBA" id="ARBA00004906"/>
    </source>
</evidence>
<dbReference type="PANTHER" id="PTHR11685">
    <property type="entry name" value="RBR FAMILY RING FINGER AND IBR DOMAIN-CONTAINING"/>
    <property type="match status" value="1"/>
</dbReference>
<dbReference type="Proteomes" id="UP000308267">
    <property type="component" value="Unassembled WGS sequence"/>
</dbReference>
<dbReference type="Gene3D" id="3.10.110.10">
    <property type="entry name" value="Ubiquitin Conjugating Enzyme"/>
    <property type="match status" value="1"/>
</dbReference>
<keyword evidence="9" id="KW-0862">Zinc</keyword>
<proteinExistence type="predicted"/>
<keyword evidence="4" id="KW-0808">Transferase</keyword>
<dbReference type="Pfam" id="PF22191">
    <property type="entry name" value="IBR_1"/>
    <property type="match status" value="1"/>
</dbReference>
<comment type="pathway">
    <text evidence="2">Protein modification; protein ubiquitination.</text>
</comment>
<dbReference type="GO" id="GO:0016567">
    <property type="term" value="P:protein ubiquitination"/>
    <property type="evidence" value="ECO:0007669"/>
    <property type="project" value="InterPro"/>
</dbReference>
<accession>A0A4S2LFC7</accession>
<dbReference type="SUPFAM" id="SSF54495">
    <property type="entry name" value="UBC-like"/>
    <property type="match status" value="1"/>
</dbReference>
<keyword evidence="8" id="KW-0833">Ubl conjugation pathway</keyword>
<evidence type="ECO:0000313" key="13">
    <source>
        <dbReference type="Proteomes" id="UP000308267"/>
    </source>
</evidence>
<keyword evidence="6" id="KW-0677">Repeat</keyword>
<evidence type="ECO:0000256" key="10">
    <source>
        <dbReference type="SAM" id="MobiDB-lite"/>
    </source>
</evidence>
<dbReference type="SUPFAM" id="SSF57850">
    <property type="entry name" value="RING/U-box"/>
    <property type="match status" value="3"/>
</dbReference>
<evidence type="ECO:0000256" key="6">
    <source>
        <dbReference type="ARBA" id="ARBA00022737"/>
    </source>
</evidence>
<protein>
    <recommendedName>
        <fullName evidence="3">RBR-type E3 ubiquitin transferase</fullName>
        <ecNumber evidence="3">2.3.2.31</ecNumber>
    </recommendedName>
</protein>
<keyword evidence="13" id="KW-1185">Reference proteome</keyword>
<evidence type="ECO:0000256" key="1">
    <source>
        <dbReference type="ARBA" id="ARBA00001798"/>
    </source>
</evidence>
<dbReference type="SMART" id="SM00647">
    <property type="entry name" value="IBR"/>
    <property type="match status" value="2"/>
</dbReference>
<evidence type="ECO:0000256" key="5">
    <source>
        <dbReference type="ARBA" id="ARBA00022723"/>
    </source>
</evidence>
<dbReference type="GO" id="GO:0008270">
    <property type="term" value="F:zinc ion binding"/>
    <property type="evidence" value="ECO:0007669"/>
    <property type="project" value="UniProtKB-KW"/>
</dbReference>
<dbReference type="EMBL" id="SJOL01007640">
    <property type="protein sequence ID" value="TGZ62245.1"/>
    <property type="molecule type" value="Genomic_DNA"/>
</dbReference>
<keyword evidence="5" id="KW-0479">Metal-binding</keyword>
<evidence type="ECO:0000256" key="8">
    <source>
        <dbReference type="ARBA" id="ARBA00022786"/>
    </source>
</evidence>
<comment type="caution">
    <text evidence="12">The sequence shown here is derived from an EMBL/GenBank/DDBJ whole genome shotgun (WGS) entry which is preliminary data.</text>
</comment>
<dbReference type="EC" id="2.3.2.31" evidence="3"/>
<organism evidence="12 13">
    <name type="scientific">Opisthorchis felineus</name>
    <dbReference type="NCBI Taxonomy" id="147828"/>
    <lineage>
        <taxon>Eukaryota</taxon>
        <taxon>Metazoa</taxon>
        <taxon>Spiralia</taxon>
        <taxon>Lophotrochozoa</taxon>
        <taxon>Platyhelminthes</taxon>
        <taxon>Trematoda</taxon>
        <taxon>Digenea</taxon>
        <taxon>Opisthorchiida</taxon>
        <taxon>Opisthorchiata</taxon>
        <taxon>Opisthorchiidae</taxon>
        <taxon>Opisthorchis</taxon>
    </lineage>
</organism>
<dbReference type="Gene3D" id="3.30.40.10">
    <property type="entry name" value="Zinc/RING finger domain, C3HC4 (zinc finger)"/>
    <property type="match status" value="1"/>
</dbReference>
<evidence type="ECO:0000256" key="7">
    <source>
        <dbReference type="ARBA" id="ARBA00022771"/>
    </source>
</evidence>
<dbReference type="AlphaFoldDB" id="A0A4S2LFC7"/>
<name>A0A4S2LFC7_OPIFE</name>
<dbReference type="OrthoDB" id="1431934at2759"/>
<comment type="catalytic activity">
    <reaction evidence="1">
        <text>[E2 ubiquitin-conjugating enzyme]-S-ubiquitinyl-L-cysteine + [acceptor protein]-L-lysine = [E2 ubiquitin-conjugating enzyme]-L-cysteine + [acceptor protein]-N(6)-ubiquitinyl-L-lysine.</text>
        <dbReference type="EC" id="2.3.2.31"/>
    </reaction>
</comment>
<feature type="region of interest" description="Disordered" evidence="10">
    <location>
        <begin position="336"/>
        <end position="359"/>
    </location>
</feature>
<evidence type="ECO:0000259" key="11">
    <source>
        <dbReference type="PROSITE" id="PS51873"/>
    </source>
</evidence>
<evidence type="ECO:0000313" key="12">
    <source>
        <dbReference type="EMBL" id="TGZ62245.1"/>
    </source>
</evidence>
<feature type="compositionally biased region" description="Basic and acidic residues" evidence="10">
    <location>
        <begin position="342"/>
        <end position="355"/>
    </location>
</feature>
<reference evidence="12 13" key="1">
    <citation type="journal article" date="2019" name="BMC Genomics">
        <title>New insights from Opisthorchis felineus genome: update on genomics of the epidemiologically important liver flukes.</title>
        <authorList>
            <person name="Ershov N.I."/>
            <person name="Mordvinov V.A."/>
            <person name="Prokhortchouk E.B."/>
            <person name="Pakharukova M.Y."/>
            <person name="Gunbin K.V."/>
            <person name="Ustyantsev K."/>
            <person name="Genaev M.A."/>
            <person name="Blinov A.G."/>
            <person name="Mazur A."/>
            <person name="Boulygina E."/>
            <person name="Tsygankova S."/>
            <person name="Khrameeva E."/>
            <person name="Chekanov N."/>
            <person name="Fan G."/>
            <person name="Xiao A."/>
            <person name="Zhang H."/>
            <person name="Xu X."/>
            <person name="Yang H."/>
            <person name="Solovyev V."/>
            <person name="Lee S.M."/>
            <person name="Liu X."/>
            <person name="Afonnikov D.A."/>
            <person name="Skryabin K.G."/>
        </authorList>
    </citation>
    <scope>NUCLEOTIDE SEQUENCE [LARGE SCALE GENOMIC DNA]</scope>
    <source>
        <strain evidence="12">AK-0245</strain>
        <tissue evidence="12">Whole organism</tissue>
    </source>
</reference>
<evidence type="ECO:0000256" key="4">
    <source>
        <dbReference type="ARBA" id="ARBA00022679"/>
    </source>
</evidence>
<dbReference type="InterPro" id="IPR016135">
    <property type="entry name" value="UBQ-conjugating_enzyme/RWD"/>
</dbReference>
<dbReference type="PROSITE" id="PS51873">
    <property type="entry name" value="TRIAD"/>
    <property type="match status" value="1"/>
</dbReference>
<gene>
    <name evidence="12" type="ORF">CRM22_007567</name>
</gene>
<dbReference type="Pfam" id="PF05773">
    <property type="entry name" value="RWD"/>
    <property type="match status" value="1"/>
</dbReference>
<dbReference type="Pfam" id="PF01485">
    <property type="entry name" value="IBR"/>
    <property type="match status" value="1"/>
</dbReference>
<dbReference type="GO" id="GO:0061630">
    <property type="term" value="F:ubiquitin protein ligase activity"/>
    <property type="evidence" value="ECO:0007669"/>
    <property type="project" value="UniProtKB-EC"/>
</dbReference>
<dbReference type="CDD" id="cd20354">
    <property type="entry name" value="Rcat_RBR_RNF14"/>
    <property type="match status" value="1"/>
</dbReference>
<evidence type="ECO:0000256" key="9">
    <source>
        <dbReference type="ARBA" id="ARBA00022833"/>
    </source>
</evidence>
<dbReference type="InterPro" id="IPR047548">
    <property type="entry name" value="Rcat_RBR_RNF14"/>
</dbReference>
<dbReference type="InterPro" id="IPR013083">
    <property type="entry name" value="Znf_RING/FYVE/PHD"/>
</dbReference>
<dbReference type="InterPro" id="IPR002867">
    <property type="entry name" value="IBR_dom"/>
</dbReference>
<keyword evidence="7" id="KW-0863">Zinc-finger</keyword>
<evidence type="ECO:0000256" key="3">
    <source>
        <dbReference type="ARBA" id="ARBA00012251"/>
    </source>
</evidence>
<dbReference type="InterPro" id="IPR006575">
    <property type="entry name" value="RWD_dom"/>
</dbReference>